<gene>
    <name evidence="2" type="ORF">CEURO_LOCUS7268</name>
</gene>
<evidence type="ECO:0000313" key="3">
    <source>
        <dbReference type="Proteomes" id="UP001152484"/>
    </source>
</evidence>
<dbReference type="InterPro" id="IPR025525">
    <property type="entry name" value="hAT-like_transposase_RNase-H"/>
</dbReference>
<dbReference type="OrthoDB" id="1306273at2759"/>
<dbReference type="Pfam" id="PF14372">
    <property type="entry name" value="hAT-like_RNase-H"/>
    <property type="match status" value="1"/>
</dbReference>
<name>A0A9P0YYR5_CUSEU</name>
<dbReference type="EMBL" id="CAMAPE010000011">
    <property type="protein sequence ID" value="CAH9079861.1"/>
    <property type="molecule type" value="Genomic_DNA"/>
</dbReference>
<accession>A0A9P0YYR5</accession>
<protein>
    <recommendedName>
        <fullName evidence="1">hAT-like transposase RNase-H fold domain-containing protein</fullName>
    </recommendedName>
</protein>
<proteinExistence type="predicted"/>
<organism evidence="2 3">
    <name type="scientific">Cuscuta europaea</name>
    <name type="common">European dodder</name>
    <dbReference type="NCBI Taxonomy" id="41803"/>
    <lineage>
        <taxon>Eukaryota</taxon>
        <taxon>Viridiplantae</taxon>
        <taxon>Streptophyta</taxon>
        <taxon>Embryophyta</taxon>
        <taxon>Tracheophyta</taxon>
        <taxon>Spermatophyta</taxon>
        <taxon>Magnoliopsida</taxon>
        <taxon>eudicotyledons</taxon>
        <taxon>Gunneridae</taxon>
        <taxon>Pentapetalae</taxon>
        <taxon>asterids</taxon>
        <taxon>lamiids</taxon>
        <taxon>Solanales</taxon>
        <taxon>Convolvulaceae</taxon>
        <taxon>Cuscuteae</taxon>
        <taxon>Cuscuta</taxon>
        <taxon>Cuscuta subgen. Cuscuta</taxon>
    </lineage>
</organism>
<dbReference type="Proteomes" id="UP001152484">
    <property type="component" value="Unassembled WGS sequence"/>
</dbReference>
<feature type="domain" description="hAT-like transposase RNase-H fold" evidence="1">
    <location>
        <begin position="43"/>
        <end position="118"/>
    </location>
</feature>
<evidence type="ECO:0000313" key="2">
    <source>
        <dbReference type="EMBL" id="CAH9079861.1"/>
    </source>
</evidence>
<reference evidence="2" key="1">
    <citation type="submission" date="2022-07" db="EMBL/GenBank/DDBJ databases">
        <authorList>
            <person name="Macas J."/>
            <person name="Novak P."/>
            <person name="Neumann P."/>
        </authorList>
    </citation>
    <scope>NUCLEOTIDE SEQUENCE</scope>
</reference>
<evidence type="ECO:0000259" key="1">
    <source>
        <dbReference type="Pfam" id="PF14372"/>
    </source>
</evidence>
<keyword evidence="3" id="KW-1185">Reference proteome</keyword>
<dbReference type="GO" id="GO:0003677">
    <property type="term" value="F:DNA binding"/>
    <property type="evidence" value="ECO:0007669"/>
    <property type="project" value="InterPro"/>
</dbReference>
<dbReference type="SUPFAM" id="SSF53098">
    <property type="entry name" value="Ribonuclease H-like"/>
    <property type="match status" value="1"/>
</dbReference>
<dbReference type="AlphaFoldDB" id="A0A9P0YYR5"/>
<dbReference type="InterPro" id="IPR012337">
    <property type="entry name" value="RNaseH-like_sf"/>
</dbReference>
<sequence length="126" mass="14596">MVWKEGKKLKEKRVGPPVDEDWEQAVSFTHFLKKFYDTTLVLSASKCSTSSLILKEMFAVERAIFYKKKDASNPTLQKVAISMSTKFVKYWGCFGSVNKLIYVANVLDPRFKLQLLRKQHTIIETK</sequence>
<dbReference type="PANTHER" id="PTHR23272">
    <property type="entry name" value="BED FINGER-RELATED"/>
    <property type="match status" value="1"/>
</dbReference>
<comment type="caution">
    <text evidence="2">The sequence shown here is derived from an EMBL/GenBank/DDBJ whole genome shotgun (WGS) entry which is preliminary data.</text>
</comment>
<feature type="non-terminal residue" evidence="2">
    <location>
        <position position="126"/>
    </location>
</feature>
<dbReference type="PANTHER" id="PTHR23272:SF187">
    <property type="entry name" value="AC9 TRANSPOSASE-RELATED"/>
    <property type="match status" value="1"/>
</dbReference>